<dbReference type="GO" id="GO:0009375">
    <property type="term" value="C:ferredoxin hydrogenase complex"/>
    <property type="evidence" value="ECO:0007669"/>
    <property type="project" value="InterPro"/>
</dbReference>
<evidence type="ECO:0000256" key="3">
    <source>
        <dbReference type="ARBA" id="ARBA00004196"/>
    </source>
</evidence>
<gene>
    <name evidence="19" type="ORF">SAMN05660964_00066</name>
</gene>
<feature type="binding site" evidence="15">
    <location>
        <position position="236"/>
    </location>
    <ligand>
        <name>[4Fe-4S] cluster</name>
        <dbReference type="ChEBI" id="CHEBI:49883"/>
        <label>2</label>
    </ligand>
</feature>
<comment type="cofactor">
    <cofactor evidence="1">
        <name>[3Fe-4S] cluster</name>
        <dbReference type="ChEBI" id="CHEBI:21137"/>
    </cofactor>
</comment>
<feature type="transmembrane region" description="Helical" evidence="16">
    <location>
        <begin position="20"/>
        <end position="42"/>
    </location>
</feature>
<feature type="binding site" evidence="15">
    <location>
        <position position="64"/>
    </location>
    <ligand>
        <name>[4Fe-4S] cluster</name>
        <dbReference type="ChEBI" id="CHEBI:49883"/>
        <label>1</label>
    </ligand>
</feature>
<keyword evidence="13 15" id="KW-0003">3Fe-4S</keyword>
<proteinExistence type="inferred from homology"/>
<evidence type="ECO:0000259" key="17">
    <source>
        <dbReference type="Pfam" id="PF01058"/>
    </source>
</evidence>
<keyword evidence="20" id="KW-1185">Reference proteome</keyword>
<keyword evidence="9" id="KW-0732">Signal</keyword>
<dbReference type="GO" id="GO:0044569">
    <property type="term" value="C:[Ni-Fe] hydrogenase complex"/>
    <property type="evidence" value="ECO:0007669"/>
    <property type="project" value="TreeGrafter"/>
</dbReference>
<dbReference type="InterPro" id="IPR006311">
    <property type="entry name" value="TAT_signal"/>
</dbReference>
<dbReference type="GO" id="GO:0008901">
    <property type="term" value="F:ferredoxin hydrogenase activity"/>
    <property type="evidence" value="ECO:0007669"/>
    <property type="project" value="InterPro"/>
</dbReference>
<keyword evidence="16" id="KW-0812">Transmembrane</keyword>
<reference evidence="19 20" key="1">
    <citation type="submission" date="2016-10" db="EMBL/GenBank/DDBJ databases">
        <authorList>
            <person name="de Groot N.N."/>
        </authorList>
    </citation>
    <scope>NUCLEOTIDE SEQUENCE [LARGE SCALE GENOMIC DNA]</scope>
    <source>
        <strain evidence="19 20">DSM 21228</strain>
    </source>
</reference>
<dbReference type="PANTHER" id="PTHR30013">
    <property type="entry name" value="NIFE / NIFESE HYDROGENASE SMALL SUBUNIT FAMILY MEMBER"/>
    <property type="match status" value="1"/>
</dbReference>
<evidence type="ECO:0000256" key="8">
    <source>
        <dbReference type="ARBA" id="ARBA00022723"/>
    </source>
</evidence>
<evidence type="ECO:0000256" key="10">
    <source>
        <dbReference type="ARBA" id="ARBA00023002"/>
    </source>
</evidence>
<dbReference type="STRING" id="525918.SAMN05660964_00066"/>
<dbReference type="GO" id="GO:0030313">
    <property type="term" value="C:cell envelope"/>
    <property type="evidence" value="ECO:0007669"/>
    <property type="project" value="UniProtKB-SubCell"/>
</dbReference>
<feature type="binding site" evidence="15">
    <location>
        <position position="264"/>
    </location>
    <ligand>
        <name>[4Fe-4S] cluster</name>
        <dbReference type="ChEBI" id="CHEBI:49883"/>
        <label>2</label>
    </ligand>
</feature>
<evidence type="ECO:0000256" key="1">
    <source>
        <dbReference type="ARBA" id="ARBA00001927"/>
    </source>
</evidence>
<dbReference type="PANTHER" id="PTHR30013:SF7">
    <property type="entry name" value="HYDROGENASE-2 SMALL CHAIN"/>
    <property type="match status" value="1"/>
</dbReference>
<accession>A0A1H3VGG4</accession>
<feature type="binding site" evidence="15">
    <location>
        <position position="298"/>
    </location>
    <ligand>
        <name>[3Fe-4S] cluster</name>
        <dbReference type="ChEBI" id="CHEBI:21137"/>
    </ligand>
</feature>
<dbReference type="GO" id="GO:0016020">
    <property type="term" value="C:membrane"/>
    <property type="evidence" value="ECO:0007669"/>
    <property type="project" value="TreeGrafter"/>
</dbReference>
<evidence type="ECO:0000259" key="18">
    <source>
        <dbReference type="Pfam" id="PF14720"/>
    </source>
</evidence>
<evidence type="ECO:0000256" key="2">
    <source>
        <dbReference type="ARBA" id="ARBA00001966"/>
    </source>
</evidence>
<comment type="similarity">
    <text evidence="4">Belongs to the [NiFe]/[NiFeSe] hydrogenase small subunit family.</text>
</comment>
<organism evidence="19 20">
    <name type="scientific">Thiothrix caldifontis</name>
    <dbReference type="NCBI Taxonomy" id="525918"/>
    <lineage>
        <taxon>Bacteria</taxon>
        <taxon>Pseudomonadati</taxon>
        <taxon>Pseudomonadota</taxon>
        <taxon>Gammaproteobacteria</taxon>
        <taxon>Thiotrichales</taxon>
        <taxon>Thiotrichaceae</taxon>
        <taxon>Thiothrix</taxon>
    </lineage>
</organism>
<dbReference type="RefSeq" id="WP_093064228.1">
    <property type="nucleotide sequence ID" value="NZ_FNQP01000001.1"/>
</dbReference>
<name>A0A1H3VGG4_9GAMM</name>
<evidence type="ECO:0000313" key="20">
    <source>
        <dbReference type="Proteomes" id="UP000199397"/>
    </source>
</evidence>
<feature type="binding site" evidence="15">
    <location>
        <position position="270"/>
    </location>
    <ligand>
        <name>[4Fe-4S] cluster</name>
        <dbReference type="ChEBI" id="CHEBI:49883"/>
        <label>2</label>
    </ligand>
</feature>
<feature type="binding site" evidence="15">
    <location>
        <position position="61"/>
    </location>
    <ligand>
        <name>[4Fe-4S] cluster</name>
        <dbReference type="ChEBI" id="CHEBI:49883"/>
        <label>1</label>
    </ligand>
</feature>
<comment type="subcellular location">
    <subcellularLocation>
        <location evidence="3">Cell envelope</location>
    </subcellularLocation>
</comment>
<evidence type="ECO:0000256" key="9">
    <source>
        <dbReference type="ARBA" id="ARBA00022729"/>
    </source>
</evidence>
<feature type="binding site" evidence="15">
    <location>
        <position position="279"/>
    </location>
    <ligand>
        <name>[3Fe-4S] cluster</name>
        <dbReference type="ChEBI" id="CHEBI:21137"/>
    </ligand>
</feature>
<dbReference type="OrthoDB" id="9766729at2"/>
<dbReference type="PIRSF" id="PIRSF000310">
    <property type="entry name" value="NiFe_hyd_ssu"/>
    <property type="match status" value="1"/>
</dbReference>
<evidence type="ECO:0000256" key="12">
    <source>
        <dbReference type="ARBA" id="ARBA00023014"/>
    </source>
</evidence>
<protein>
    <recommendedName>
        <fullName evidence="6">hydrogenase (acceptor)</fullName>
        <ecNumber evidence="6">1.12.99.6</ecNumber>
    </recommendedName>
</protein>
<dbReference type="InterPro" id="IPR037148">
    <property type="entry name" value="NiFe-Hase_small_C_sf"/>
</dbReference>
<dbReference type="SUPFAM" id="SSF56770">
    <property type="entry name" value="HydA/Nqo6-like"/>
    <property type="match status" value="1"/>
</dbReference>
<dbReference type="PRINTS" id="PR00614">
    <property type="entry name" value="NIHGNASESMLL"/>
</dbReference>
<dbReference type="NCBIfam" id="TIGR00391">
    <property type="entry name" value="hydA"/>
    <property type="match status" value="1"/>
</dbReference>
<keyword evidence="7 15" id="KW-0004">4Fe-4S</keyword>
<dbReference type="GO" id="GO:0046872">
    <property type="term" value="F:metal ion binding"/>
    <property type="evidence" value="ECO:0007669"/>
    <property type="project" value="UniProtKB-KW"/>
</dbReference>
<comment type="subunit">
    <text evidence="5">Heterodimer of a large and a small subunit.</text>
</comment>
<dbReference type="SUPFAM" id="SSF46626">
    <property type="entry name" value="Cytochrome c"/>
    <property type="match status" value="1"/>
</dbReference>
<dbReference type="AlphaFoldDB" id="A0A1H3VGG4"/>
<dbReference type="InterPro" id="IPR036909">
    <property type="entry name" value="Cyt_c-like_dom_sf"/>
</dbReference>
<evidence type="ECO:0000256" key="13">
    <source>
        <dbReference type="ARBA" id="ARBA00023291"/>
    </source>
</evidence>
<dbReference type="Gene3D" id="3.40.50.700">
    <property type="entry name" value="NADH:ubiquinone oxidoreductase-like, 20kDa subunit"/>
    <property type="match status" value="1"/>
</dbReference>
<keyword evidence="16" id="KW-0472">Membrane</keyword>
<keyword evidence="16" id="KW-1133">Transmembrane helix</keyword>
<feature type="binding site" evidence="15">
    <location>
        <position position="301"/>
    </location>
    <ligand>
        <name>[3Fe-4S] cluster</name>
        <dbReference type="ChEBI" id="CHEBI:21137"/>
    </ligand>
</feature>
<dbReference type="GO" id="GO:0009055">
    <property type="term" value="F:electron transfer activity"/>
    <property type="evidence" value="ECO:0007669"/>
    <property type="project" value="InterPro"/>
</dbReference>
<evidence type="ECO:0000256" key="14">
    <source>
        <dbReference type="ARBA" id="ARBA00048757"/>
    </source>
</evidence>
<dbReference type="EMBL" id="FNQP01000001">
    <property type="protein sequence ID" value="SDZ73885.1"/>
    <property type="molecule type" value="Genomic_DNA"/>
</dbReference>
<dbReference type="GO" id="GO:0051538">
    <property type="term" value="F:3 iron, 4 sulfur cluster binding"/>
    <property type="evidence" value="ECO:0007669"/>
    <property type="project" value="UniProtKB-KW"/>
</dbReference>
<keyword evidence="11 15" id="KW-0408">Iron</keyword>
<comment type="catalytic activity">
    <reaction evidence="14">
        <text>H2 + A = AH2</text>
        <dbReference type="Rhea" id="RHEA:12116"/>
        <dbReference type="ChEBI" id="CHEBI:13193"/>
        <dbReference type="ChEBI" id="CHEBI:17499"/>
        <dbReference type="ChEBI" id="CHEBI:18276"/>
        <dbReference type="EC" id="1.12.99.6"/>
    </reaction>
</comment>
<feature type="binding site" evidence="15">
    <location>
        <position position="159"/>
    </location>
    <ligand>
        <name>[4Fe-4S] cluster</name>
        <dbReference type="ChEBI" id="CHEBI:49883"/>
        <label>1</label>
    </ligand>
</feature>
<dbReference type="GO" id="GO:0020037">
    <property type="term" value="F:heme binding"/>
    <property type="evidence" value="ECO:0007669"/>
    <property type="project" value="InterPro"/>
</dbReference>
<evidence type="ECO:0000256" key="4">
    <source>
        <dbReference type="ARBA" id="ARBA00006605"/>
    </source>
</evidence>
<keyword evidence="12 15" id="KW-0411">Iron-sulfur</keyword>
<feature type="domain" description="Cytochrome-c3 hydrogenase C-terminal" evidence="18">
    <location>
        <begin position="231"/>
        <end position="312"/>
    </location>
</feature>
<comment type="cofactor">
    <cofactor evidence="2">
        <name>[4Fe-4S] cluster</name>
        <dbReference type="ChEBI" id="CHEBI:49883"/>
    </cofactor>
</comment>
<keyword evidence="10" id="KW-0560">Oxidoreductase</keyword>
<dbReference type="Proteomes" id="UP000199397">
    <property type="component" value="Unassembled WGS sequence"/>
</dbReference>
<dbReference type="InterPro" id="IPR001821">
    <property type="entry name" value="NiFe_hydrogenase_ssu"/>
</dbReference>
<feature type="binding site" evidence="15">
    <location>
        <position position="198"/>
    </location>
    <ligand>
        <name>[4Fe-4S] cluster</name>
        <dbReference type="ChEBI" id="CHEBI:49883"/>
        <label>1</label>
    </ligand>
</feature>
<keyword evidence="8 15" id="KW-0479">Metal-binding</keyword>
<dbReference type="GO" id="GO:0051539">
    <property type="term" value="F:4 iron, 4 sulfur cluster binding"/>
    <property type="evidence" value="ECO:0007669"/>
    <property type="project" value="UniProtKB-KW"/>
</dbReference>
<dbReference type="EC" id="1.12.99.6" evidence="6"/>
<dbReference type="InterPro" id="IPR006137">
    <property type="entry name" value="NADH_UbQ_OxRdtase-like_20kDa"/>
</dbReference>
<feature type="binding site" evidence="15">
    <location>
        <position position="239"/>
    </location>
    <ligand>
        <name>[4Fe-4S] cluster</name>
        <dbReference type="ChEBI" id="CHEBI:49883"/>
        <label>2</label>
    </ligand>
</feature>
<dbReference type="Gene3D" id="4.10.480.10">
    <property type="entry name" value="Cytochrome-c3 hydrogenase, C-terminal domain"/>
    <property type="match status" value="1"/>
</dbReference>
<evidence type="ECO:0000256" key="16">
    <source>
        <dbReference type="SAM" id="Phobius"/>
    </source>
</evidence>
<evidence type="ECO:0000256" key="11">
    <source>
        <dbReference type="ARBA" id="ARBA00023004"/>
    </source>
</evidence>
<evidence type="ECO:0000313" key="19">
    <source>
        <dbReference type="EMBL" id="SDZ73885.1"/>
    </source>
</evidence>
<dbReference type="GO" id="GO:0009061">
    <property type="term" value="P:anaerobic respiration"/>
    <property type="evidence" value="ECO:0007669"/>
    <property type="project" value="TreeGrafter"/>
</dbReference>
<dbReference type="PROSITE" id="PS51318">
    <property type="entry name" value="TAT"/>
    <property type="match status" value="1"/>
</dbReference>
<dbReference type="Pfam" id="PF01058">
    <property type="entry name" value="Oxidored_q6"/>
    <property type="match status" value="1"/>
</dbReference>
<dbReference type="InterPro" id="IPR037024">
    <property type="entry name" value="NiFe_Hase_small_N_sf"/>
</dbReference>
<sequence length="396" mass="42860">MHSPALVTRLTEYGVSRRAFLKYCALVASILALPVSGIPALAEKLRQAARPAVIWLSFQECTGCTESLTRSYTPSIEELIFDLISLDYHHTLQAASGEAAEAARQETIQHHAGKYWLIVDGSIPTAADGVYSTIAGRTNLDMLREGVANAAIVIAVGSCAAFGGLAAAQPNPTGANSVAALMQAGLIATKPLVNLPGCPPLPMAISSLFAYLLAFERLPDLDALKRPLSIYGNSVHDRCSRYRYYAEEKFAKRFGDEGHRKGWCLYKLGCKGPVAHNACSLHQWNEGTSSPIEAGYPCIGCSEPDFWDKGSFYQSLDKAVQPVAPIGKTPDIAIETGQKLYTEHCVSCHAADPASFKTPAEDIPALLRSGSIRAHRRFELSDEQLDLLGKYFTAQQ</sequence>
<dbReference type="GO" id="GO:0033748">
    <property type="term" value="F:hydrogenase (acceptor) activity"/>
    <property type="evidence" value="ECO:0007669"/>
    <property type="project" value="UniProtKB-EC"/>
</dbReference>
<evidence type="ECO:0000256" key="6">
    <source>
        <dbReference type="ARBA" id="ARBA00012082"/>
    </source>
</evidence>
<dbReference type="InterPro" id="IPR027394">
    <property type="entry name" value="Cytochrome-c3_hydrogenase_C"/>
</dbReference>
<evidence type="ECO:0000256" key="5">
    <source>
        <dbReference type="ARBA" id="ARBA00011771"/>
    </source>
</evidence>
<dbReference type="Pfam" id="PF14720">
    <property type="entry name" value="NiFe_hyd_SSU_C"/>
    <property type="match status" value="1"/>
</dbReference>
<evidence type="ECO:0000256" key="15">
    <source>
        <dbReference type="PIRSR" id="PIRSR000310-1"/>
    </source>
</evidence>
<evidence type="ECO:0000256" key="7">
    <source>
        <dbReference type="ARBA" id="ARBA00022485"/>
    </source>
</evidence>
<feature type="domain" description="NADH:ubiquinone oxidoreductase-like 20kDa subunit" evidence="17">
    <location>
        <begin position="61"/>
        <end position="210"/>
    </location>
</feature>